<dbReference type="Proteomes" id="UP001634007">
    <property type="component" value="Unassembled WGS sequence"/>
</dbReference>
<gene>
    <name evidence="1" type="ORF">ACJRO7_035783</name>
</gene>
<organism evidence="1 2">
    <name type="scientific">Eucalyptus globulus</name>
    <name type="common">Tasmanian blue gum</name>
    <dbReference type="NCBI Taxonomy" id="34317"/>
    <lineage>
        <taxon>Eukaryota</taxon>
        <taxon>Viridiplantae</taxon>
        <taxon>Streptophyta</taxon>
        <taxon>Embryophyta</taxon>
        <taxon>Tracheophyta</taxon>
        <taxon>Spermatophyta</taxon>
        <taxon>Magnoliopsida</taxon>
        <taxon>eudicotyledons</taxon>
        <taxon>Gunneridae</taxon>
        <taxon>Pentapetalae</taxon>
        <taxon>rosids</taxon>
        <taxon>malvids</taxon>
        <taxon>Myrtales</taxon>
        <taxon>Myrtaceae</taxon>
        <taxon>Myrtoideae</taxon>
        <taxon>Eucalypteae</taxon>
        <taxon>Eucalyptus</taxon>
    </lineage>
</organism>
<proteinExistence type="predicted"/>
<reference evidence="1 2" key="1">
    <citation type="submission" date="2024-11" db="EMBL/GenBank/DDBJ databases">
        <title>Chromosome-level genome assembly of Eucalyptus globulus Labill. provides insights into its genome evolution.</title>
        <authorList>
            <person name="Li X."/>
        </authorList>
    </citation>
    <scope>NUCLEOTIDE SEQUENCE [LARGE SCALE GENOMIC DNA]</scope>
    <source>
        <strain evidence="1">CL2024</strain>
        <tissue evidence="1">Fresh tender leaves</tissue>
    </source>
</reference>
<comment type="caution">
    <text evidence="1">The sequence shown here is derived from an EMBL/GenBank/DDBJ whole genome shotgun (WGS) entry which is preliminary data.</text>
</comment>
<name>A0ABD3JBC5_EUCGL</name>
<dbReference type="AlphaFoldDB" id="A0ABD3JBC5"/>
<evidence type="ECO:0000313" key="1">
    <source>
        <dbReference type="EMBL" id="KAL3723669.1"/>
    </source>
</evidence>
<dbReference type="EMBL" id="JBJKBG010000009">
    <property type="protein sequence ID" value="KAL3723669.1"/>
    <property type="molecule type" value="Genomic_DNA"/>
</dbReference>
<sequence>MKTAHHHRLRLSRDRKLKRVPRNMAEMSSHNDRNLLLLWVTGAMLVSASADDAPPIFIFGDLTVDLGTNNHIHFKAKADFPYSKLTGRLSNGCNSADQIGIFS</sequence>
<evidence type="ECO:0000313" key="2">
    <source>
        <dbReference type="Proteomes" id="UP001634007"/>
    </source>
</evidence>
<protein>
    <submittedName>
        <fullName evidence="1">Uncharacterized protein</fullName>
    </submittedName>
</protein>
<keyword evidence="2" id="KW-1185">Reference proteome</keyword>
<accession>A0ABD3JBC5</accession>